<evidence type="ECO:0000259" key="1">
    <source>
        <dbReference type="PROSITE" id="PS51733"/>
    </source>
</evidence>
<dbReference type="InterPro" id="IPR004143">
    <property type="entry name" value="BPL_LPL_catalytic"/>
</dbReference>
<evidence type="ECO:0000313" key="2">
    <source>
        <dbReference type="EMBL" id="WJZ83085.1"/>
    </source>
</evidence>
<dbReference type="Gene3D" id="3.30.930.10">
    <property type="entry name" value="Bira Bifunctional Protein, Domain 2"/>
    <property type="match status" value="1"/>
</dbReference>
<dbReference type="Pfam" id="PF00227">
    <property type="entry name" value="Proteasome"/>
    <property type="match status" value="1"/>
</dbReference>
<keyword evidence="3" id="KW-1185">Reference proteome</keyword>
<dbReference type="SUPFAM" id="SSF56235">
    <property type="entry name" value="N-terminal nucleophile aminohydrolases (Ntn hydrolases)"/>
    <property type="match status" value="1"/>
</dbReference>
<dbReference type="InterPro" id="IPR045864">
    <property type="entry name" value="aa-tRNA-synth_II/BPL/LPL"/>
</dbReference>
<sequence length="132" mass="15003">MAESSLAGLDEARAHCYYNCPSGNYFEHQAFVVGSRSQTAKTYLARMFETFQNSSRVSQWIAYHGLALNVTTNLTLFQLIVPCCIRNREVGRIKGILGEFGSSNRRGASDINYIDDFQLTHKSLIKEFYEVF</sequence>
<accession>A0ABY9BJK5</accession>
<dbReference type="Proteomes" id="UP001227230">
    <property type="component" value="Chromosome 2"/>
</dbReference>
<gene>
    <name evidence="2" type="ORF">VitviT2T_002795</name>
</gene>
<name>A0ABY9BJK5_VITVI</name>
<protein>
    <recommendedName>
        <fullName evidence="1">BPL/LPL catalytic domain-containing protein</fullName>
    </recommendedName>
</protein>
<dbReference type="Gene3D" id="3.60.20.10">
    <property type="entry name" value="Glutamine Phosphoribosylpyrophosphate, subunit 1, domain 1"/>
    <property type="match status" value="1"/>
</dbReference>
<dbReference type="PANTHER" id="PTHR10993:SF7">
    <property type="entry name" value="LIPOYLTRANSFERASE 2, MITOCHONDRIAL-RELATED"/>
    <property type="match status" value="1"/>
</dbReference>
<feature type="domain" description="BPL/LPL catalytic" evidence="1">
    <location>
        <begin position="1"/>
        <end position="132"/>
    </location>
</feature>
<evidence type="ECO:0000313" key="3">
    <source>
        <dbReference type="Proteomes" id="UP001227230"/>
    </source>
</evidence>
<reference evidence="2 3" key="1">
    <citation type="journal article" date="2023" name="Hortic Res">
        <title>The complete reference genome for grapevine (Vitis vinifera L.) genetics and breeding.</title>
        <authorList>
            <person name="Shi X."/>
            <person name="Cao S."/>
            <person name="Wang X."/>
            <person name="Huang S."/>
            <person name="Wang Y."/>
            <person name="Liu Z."/>
            <person name="Liu W."/>
            <person name="Leng X."/>
            <person name="Peng Y."/>
            <person name="Wang N."/>
            <person name="Wang Y."/>
            <person name="Ma Z."/>
            <person name="Xu X."/>
            <person name="Zhang F."/>
            <person name="Xue H."/>
            <person name="Zhong H."/>
            <person name="Wang Y."/>
            <person name="Zhang K."/>
            <person name="Velt A."/>
            <person name="Avia K."/>
            <person name="Holtgrawe D."/>
            <person name="Grimplet J."/>
            <person name="Matus J.T."/>
            <person name="Ware D."/>
            <person name="Wu X."/>
            <person name="Wang H."/>
            <person name="Liu C."/>
            <person name="Fang Y."/>
            <person name="Rustenholz C."/>
            <person name="Cheng Z."/>
            <person name="Xiao H."/>
            <person name="Zhou Y."/>
        </authorList>
    </citation>
    <scope>NUCLEOTIDE SEQUENCE [LARGE SCALE GENOMIC DNA]</scope>
    <source>
        <strain evidence="3">cv. Pinot noir / PN40024</strain>
        <tissue evidence="2">Leaf</tissue>
    </source>
</reference>
<dbReference type="PANTHER" id="PTHR10993">
    <property type="entry name" value="OCTANOYLTRANSFERASE"/>
    <property type="match status" value="1"/>
</dbReference>
<proteinExistence type="predicted"/>
<dbReference type="EMBL" id="CP126649">
    <property type="protein sequence ID" value="WJZ83085.1"/>
    <property type="molecule type" value="Genomic_DNA"/>
</dbReference>
<dbReference type="InterPro" id="IPR001353">
    <property type="entry name" value="Proteasome_sua/b"/>
</dbReference>
<dbReference type="PROSITE" id="PS51733">
    <property type="entry name" value="BPL_LPL_CATALYTIC"/>
    <property type="match status" value="1"/>
</dbReference>
<organism evidence="2 3">
    <name type="scientific">Vitis vinifera</name>
    <name type="common">Grape</name>
    <dbReference type="NCBI Taxonomy" id="29760"/>
    <lineage>
        <taxon>Eukaryota</taxon>
        <taxon>Viridiplantae</taxon>
        <taxon>Streptophyta</taxon>
        <taxon>Embryophyta</taxon>
        <taxon>Tracheophyta</taxon>
        <taxon>Spermatophyta</taxon>
        <taxon>Magnoliopsida</taxon>
        <taxon>eudicotyledons</taxon>
        <taxon>Gunneridae</taxon>
        <taxon>Pentapetalae</taxon>
        <taxon>rosids</taxon>
        <taxon>Vitales</taxon>
        <taxon>Vitaceae</taxon>
        <taxon>Viteae</taxon>
        <taxon>Vitis</taxon>
    </lineage>
</organism>
<dbReference type="InterPro" id="IPR029055">
    <property type="entry name" value="Ntn_hydrolases_N"/>
</dbReference>